<accession>A0A160TN21</accession>
<dbReference type="Gene3D" id="2.40.30.180">
    <property type="entry name" value="Ubiquitin-activating enzyme E1, FCCH domain"/>
    <property type="match status" value="1"/>
</dbReference>
<dbReference type="GO" id="GO:0016539">
    <property type="term" value="P:intein-mediated protein splicing"/>
    <property type="evidence" value="ECO:0007669"/>
    <property type="project" value="InterPro"/>
</dbReference>
<dbReference type="Gene3D" id="2.170.16.10">
    <property type="entry name" value="Hedgehog/Intein (Hint) domain"/>
    <property type="match status" value="1"/>
</dbReference>
<feature type="region of interest" description="Disordered" evidence="1">
    <location>
        <begin position="174"/>
        <end position="207"/>
    </location>
</feature>
<name>A0A160TN21_9ZZZZ</name>
<evidence type="ECO:0000313" key="2">
    <source>
        <dbReference type="EMBL" id="CUS46018.1"/>
    </source>
</evidence>
<reference evidence="2" key="1">
    <citation type="submission" date="2015-10" db="EMBL/GenBank/DDBJ databases">
        <authorList>
            <person name="Gilbert D.G."/>
        </authorList>
    </citation>
    <scope>NUCLEOTIDE SEQUENCE</scope>
</reference>
<feature type="compositionally biased region" description="Pro residues" evidence="1">
    <location>
        <begin position="182"/>
        <end position="202"/>
    </location>
</feature>
<sequence length="337" mass="35642">MPLRTGQPNFSKGELAEDLIARVDVAAYATGLRRARNIIILKYGGVTKRPGTRLVAEVYADQGVRLMPFQFSIDQTYALEMGQGYMRPAALGGLLLEEKLTIISITLGAITTIHTAYHDYAVGDHIYLSGIEGTAELNGRLARILSVSGGNTAGGSFTIDVNSTDFTPFTADIGGTTRVGTPAPPPPPPPVPPTAPPPPPPVVGGGGGGRSGYCVADDTPILMANGRQIDARHLKVGMLVRTQHAVTMEWGDYPVEAVSSAWQPVFACTIGDVTIRATAEHRFRIDGDWVRADAIGTADGSAWVARITIADAHSYVSAGILSHNKIVEPIYDGGELA</sequence>
<protein>
    <submittedName>
        <fullName evidence="2">Phage protein</fullName>
    </submittedName>
</protein>
<organism evidence="2">
    <name type="scientific">hydrothermal vent metagenome</name>
    <dbReference type="NCBI Taxonomy" id="652676"/>
    <lineage>
        <taxon>unclassified sequences</taxon>
        <taxon>metagenomes</taxon>
        <taxon>ecological metagenomes</taxon>
    </lineage>
</organism>
<dbReference type="InterPro" id="IPR042302">
    <property type="entry name" value="E1_FCCH_sf"/>
</dbReference>
<evidence type="ECO:0000256" key="1">
    <source>
        <dbReference type="SAM" id="MobiDB-lite"/>
    </source>
</evidence>
<dbReference type="AlphaFoldDB" id="A0A160TN21"/>
<dbReference type="InterPro" id="IPR036844">
    <property type="entry name" value="Hint_dom_sf"/>
</dbReference>
<dbReference type="PROSITE" id="PS50817">
    <property type="entry name" value="INTEIN_N_TER"/>
    <property type="match status" value="1"/>
</dbReference>
<dbReference type="EMBL" id="CZQE01000326">
    <property type="protein sequence ID" value="CUS46018.1"/>
    <property type="molecule type" value="Genomic_DNA"/>
</dbReference>
<dbReference type="InterPro" id="IPR006141">
    <property type="entry name" value="Intein_N"/>
</dbReference>
<proteinExistence type="predicted"/>
<dbReference type="SUPFAM" id="SSF51294">
    <property type="entry name" value="Hedgehog/intein (Hint) domain"/>
    <property type="match status" value="1"/>
</dbReference>
<gene>
    <name evidence="2" type="ORF">MGWOODY_Smn3506</name>
</gene>